<sequence>MFIRSPCNAFLFNLILDVSICKSQSFVNYDMLVCFDSLCIWKLGAGYFLPLTIPDT</sequence>
<dbReference type="EMBL" id="CH473987">
    <property type="protein sequence ID" value="EDM18640.1"/>
    <property type="molecule type" value="Genomic_DNA"/>
</dbReference>
<keyword evidence="1" id="KW-0472">Membrane</keyword>
<dbReference type="Proteomes" id="UP000234681">
    <property type="component" value="Chromosome 9"/>
</dbReference>
<evidence type="ECO:0000313" key="1">
    <source>
        <dbReference type="EMBL" id="EDM18640.1"/>
    </source>
</evidence>
<organism evidence="1 2">
    <name type="scientific">Rattus norvegicus</name>
    <name type="common">Rat</name>
    <dbReference type="NCBI Taxonomy" id="10116"/>
    <lineage>
        <taxon>Eukaryota</taxon>
        <taxon>Metazoa</taxon>
        <taxon>Chordata</taxon>
        <taxon>Craniata</taxon>
        <taxon>Vertebrata</taxon>
        <taxon>Euteleostomi</taxon>
        <taxon>Mammalia</taxon>
        <taxon>Eutheria</taxon>
        <taxon>Euarchontoglires</taxon>
        <taxon>Glires</taxon>
        <taxon>Rodentia</taxon>
        <taxon>Myomorpha</taxon>
        <taxon>Muroidea</taxon>
        <taxon>Muridae</taxon>
        <taxon>Murinae</taxon>
        <taxon>Rattus</taxon>
    </lineage>
</organism>
<gene>
    <name evidence="1" type="primary">Tmem14a_predicted</name>
    <name evidence="1" type="ORF">rCG_43509</name>
</gene>
<keyword evidence="1" id="KW-0812">Transmembrane</keyword>
<reference evidence="1 2" key="1">
    <citation type="submission" date="2005-09" db="EMBL/GenBank/DDBJ databases">
        <authorList>
            <person name="Mural R.J."/>
            <person name="Li P.W."/>
            <person name="Adams M.D."/>
            <person name="Amanatides P.G."/>
            <person name="Baden-Tillson H."/>
            <person name="Barnstead M."/>
            <person name="Chin S.H."/>
            <person name="Dew I."/>
            <person name="Evans C.A."/>
            <person name="Ferriera S."/>
            <person name="Flanigan M."/>
            <person name="Fosler C."/>
            <person name="Glodek A."/>
            <person name="Gu Z."/>
            <person name="Holt R.A."/>
            <person name="Jennings D."/>
            <person name="Kraft C.L."/>
            <person name="Lu F."/>
            <person name="Nguyen T."/>
            <person name="Nusskern D.R."/>
            <person name="Pfannkoch C.M."/>
            <person name="Sitter C."/>
            <person name="Sutton G.G."/>
            <person name="Venter J.C."/>
            <person name="Wang Z."/>
            <person name="Woodage T."/>
            <person name="Zheng X.H."/>
            <person name="Zhong F."/>
        </authorList>
    </citation>
    <scope>NUCLEOTIDE SEQUENCE [LARGE SCALE GENOMIC DNA]</scope>
    <source>
        <strain>BN</strain>
        <strain evidence="2">Sprague-Dawley</strain>
    </source>
</reference>
<evidence type="ECO:0000313" key="2">
    <source>
        <dbReference type="Proteomes" id="UP000234681"/>
    </source>
</evidence>
<dbReference type="AlphaFoldDB" id="A6JJ94"/>
<proteinExistence type="predicted"/>
<accession>A6JJ94</accession>
<protein>
    <submittedName>
        <fullName evidence="1">Transmembrane protein 14A (Predicted), isoform CRA_c</fullName>
    </submittedName>
</protein>
<name>A6JJ94_RAT</name>